<dbReference type="Pfam" id="PF13568">
    <property type="entry name" value="OMP_b-brl_2"/>
    <property type="match status" value="1"/>
</dbReference>
<dbReference type="Proteomes" id="UP000642468">
    <property type="component" value="Unassembled WGS sequence"/>
</dbReference>
<evidence type="ECO:0000313" key="4">
    <source>
        <dbReference type="EMBL" id="MBD2714280.1"/>
    </source>
</evidence>
<feature type="domain" description="Outer membrane protein beta-barrel" evidence="3">
    <location>
        <begin position="20"/>
        <end position="206"/>
    </location>
</feature>
<comment type="caution">
    <text evidence="4">The sequence shown here is derived from an EMBL/GenBank/DDBJ whole genome shotgun (WGS) entry which is preliminary data.</text>
</comment>
<sequence>MKKSLALTLALASVASIAHAQDAGGFRIGVKVGGTYSNINGRDSEKITGADGNVKYKPGFNAGLAFSIPVTSDGFASFAPEILVNRKGYSITSTIDGPASGNIAKEEFEYNRSLTYIDVPLLFKINTGGLFFELGPQVGYMARSSQEIQYTTKYRDGSKDKNESDTSDSKEDLASFDIGGVAGLGYQTAGGFSVGLRYNQGFKTLFDTKNVNGSDEDRAFNSAYMVQVGYLIPTK</sequence>
<evidence type="ECO:0000256" key="2">
    <source>
        <dbReference type="SAM" id="SignalP"/>
    </source>
</evidence>
<accession>A0ABR8JFV6</accession>
<evidence type="ECO:0000313" key="5">
    <source>
        <dbReference type="Proteomes" id="UP000642468"/>
    </source>
</evidence>
<dbReference type="EMBL" id="JACWZZ010000001">
    <property type="protein sequence ID" value="MBD2714280.1"/>
    <property type="molecule type" value="Genomic_DNA"/>
</dbReference>
<gene>
    <name evidence="4" type="ORF">IC231_04450</name>
</gene>
<evidence type="ECO:0000259" key="3">
    <source>
        <dbReference type="Pfam" id="PF13568"/>
    </source>
</evidence>
<dbReference type="InterPro" id="IPR025665">
    <property type="entry name" value="Beta-barrel_OMP_2"/>
</dbReference>
<feature type="region of interest" description="Disordered" evidence="1">
    <location>
        <begin position="151"/>
        <end position="171"/>
    </location>
</feature>
<organism evidence="4 5">
    <name type="scientific">Hymenobacter duratus</name>
    <dbReference type="NCBI Taxonomy" id="2771356"/>
    <lineage>
        <taxon>Bacteria</taxon>
        <taxon>Pseudomonadati</taxon>
        <taxon>Bacteroidota</taxon>
        <taxon>Cytophagia</taxon>
        <taxon>Cytophagales</taxon>
        <taxon>Hymenobacteraceae</taxon>
        <taxon>Hymenobacter</taxon>
    </lineage>
</organism>
<protein>
    <submittedName>
        <fullName evidence="4">PorT family protein</fullName>
    </submittedName>
</protein>
<reference evidence="4 5" key="1">
    <citation type="submission" date="2020-09" db="EMBL/GenBank/DDBJ databases">
        <authorList>
            <person name="Kim M.K."/>
        </authorList>
    </citation>
    <scope>NUCLEOTIDE SEQUENCE [LARGE SCALE GENOMIC DNA]</scope>
    <source>
        <strain evidence="4 5">BT646</strain>
    </source>
</reference>
<proteinExistence type="predicted"/>
<evidence type="ECO:0000256" key="1">
    <source>
        <dbReference type="SAM" id="MobiDB-lite"/>
    </source>
</evidence>
<name>A0ABR8JFV6_9BACT</name>
<keyword evidence="2" id="KW-0732">Signal</keyword>
<feature type="chain" id="PRO_5045911512" evidence="2">
    <location>
        <begin position="21"/>
        <end position="235"/>
    </location>
</feature>
<feature type="signal peptide" evidence="2">
    <location>
        <begin position="1"/>
        <end position="20"/>
    </location>
</feature>
<feature type="compositionally biased region" description="Basic and acidic residues" evidence="1">
    <location>
        <begin position="153"/>
        <end position="171"/>
    </location>
</feature>
<dbReference type="RefSeq" id="WP_190783380.1">
    <property type="nucleotide sequence ID" value="NZ_JACWZZ010000001.1"/>
</dbReference>
<keyword evidence="5" id="KW-1185">Reference proteome</keyword>